<organism evidence="2 3">
    <name type="scientific">endosymbiont of Galathealinum brachiosum</name>
    <dbReference type="NCBI Taxonomy" id="2200906"/>
    <lineage>
        <taxon>Bacteria</taxon>
        <taxon>Pseudomonadati</taxon>
        <taxon>Pseudomonadota</taxon>
        <taxon>Gammaproteobacteria</taxon>
        <taxon>sulfur-oxidizing symbionts</taxon>
    </lineage>
</organism>
<proteinExistence type="predicted"/>
<dbReference type="SUPFAM" id="SSF75169">
    <property type="entry name" value="DsrEFH-like"/>
    <property type="match status" value="1"/>
</dbReference>
<keyword evidence="3" id="KW-1185">Reference proteome</keyword>
<name>A0A370DCC1_9GAMM</name>
<evidence type="ECO:0000256" key="1">
    <source>
        <dbReference type="SAM" id="Phobius"/>
    </source>
</evidence>
<dbReference type="Gene3D" id="3.40.1260.10">
    <property type="entry name" value="DsrEFH-like"/>
    <property type="match status" value="1"/>
</dbReference>
<protein>
    <submittedName>
        <fullName evidence="2">Uncharacterized protein</fullName>
    </submittedName>
</protein>
<comment type="caution">
    <text evidence="2">The sequence shown here is derived from an EMBL/GenBank/DDBJ whole genome shotgun (WGS) entry which is preliminary data.</text>
</comment>
<evidence type="ECO:0000313" key="3">
    <source>
        <dbReference type="Proteomes" id="UP000254266"/>
    </source>
</evidence>
<keyword evidence="1" id="KW-0812">Transmembrane</keyword>
<keyword evidence="1" id="KW-0472">Membrane</keyword>
<sequence>MKQNEYIDDHILAAFVDGELDAETCESIVNTMDHDIEVRDRIYNLRRAKDLMKLGYATATPISKTQNNIHVSFWKKYAMTIAASVTALTIGLGTGAFGYYLGQNNQPSIIAGTTANQQDPDKILLHMSNSNKKHFSATLDYVENFLYEHNSKNGQIAVVANAGGLDFVRAGISPFENRIKKIINKHDNIYFIACANSIRILKNKGIQPTLINNVRVEKPAMDHIIDYVQKGWTYKKVKSLVKT</sequence>
<dbReference type="PANTHER" id="PTHR37691">
    <property type="entry name" value="BLR3518 PROTEIN"/>
    <property type="match status" value="1"/>
</dbReference>
<dbReference type="AlphaFoldDB" id="A0A370DCC1"/>
<dbReference type="Proteomes" id="UP000254266">
    <property type="component" value="Unassembled WGS sequence"/>
</dbReference>
<dbReference type="InterPro" id="IPR027396">
    <property type="entry name" value="DsrEFH-like"/>
</dbReference>
<evidence type="ECO:0000313" key="2">
    <source>
        <dbReference type="EMBL" id="RDH82521.1"/>
    </source>
</evidence>
<keyword evidence="1" id="KW-1133">Transmembrane helix</keyword>
<dbReference type="PANTHER" id="PTHR37691:SF1">
    <property type="entry name" value="BLR3518 PROTEIN"/>
    <property type="match status" value="1"/>
</dbReference>
<gene>
    <name evidence="2" type="ORF">DIZ80_09550</name>
</gene>
<accession>A0A370DCC1</accession>
<feature type="transmembrane region" description="Helical" evidence="1">
    <location>
        <begin position="77"/>
        <end position="101"/>
    </location>
</feature>
<dbReference type="EMBL" id="QFXC01000011">
    <property type="protein sequence ID" value="RDH82521.1"/>
    <property type="molecule type" value="Genomic_DNA"/>
</dbReference>
<reference evidence="2 3" key="1">
    <citation type="journal article" date="2018" name="ISME J.">
        <title>Endosymbiont genomes yield clues of tubeworm success.</title>
        <authorList>
            <person name="Li Y."/>
            <person name="Liles M.R."/>
            <person name="Halanych K.M."/>
        </authorList>
    </citation>
    <scope>NUCLEOTIDE SEQUENCE [LARGE SCALE GENOMIC DNA]</scope>
    <source>
        <strain evidence="2">A1464</strain>
    </source>
</reference>